<accession>A0A815K342</accession>
<evidence type="ECO:0000313" key="1">
    <source>
        <dbReference type="EMBL" id="CAF1387444.1"/>
    </source>
</evidence>
<gene>
    <name evidence="1" type="ORF">SEV965_LOCUS30739</name>
</gene>
<dbReference type="EMBL" id="CAJNOU010003380">
    <property type="protein sequence ID" value="CAF1387444.1"/>
    <property type="molecule type" value="Genomic_DNA"/>
</dbReference>
<protein>
    <submittedName>
        <fullName evidence="1">Uncharacterized protein</fullName>
    </submittedName>
</protein>
<feature type="non-terminal residue" evidence="1">
    <location>
        <position position="1"/>
    </location>
</feature>
<dbReference type="PANTHER" id="PTHR46579">
    <property type="entry name" value="F5/8 TYPE C DOMAIN-CONTAINING PROTEIN-RELATED"/>
    <property type="match status" value="1"/>
</dbReference>
<comment type="caution">
    <text evidence="1">The sequence shown here is derived from an EMBL/GenBank/DDBJ whole genome shotgun (WGS) entry which is preliminary data.</text>
</comment>
<reference evidence="1" key="1">
    <citation type="submission" date="2021-02" db="EMBL/GenBank/DDBJ databases">
        <authorList>
            <person name="Nowell W R."/>
        </authorList>
    </citation>
    <scope>NUCLEOTIDE SEQUENCE</scope>
</reference>
<evidence type="ECO:0000313" key="2">
    <source>
        <dbReference type="Proteomes" id="UP000663889"/>
    </source>
</evidence>
<dbReference type="PANTHER" id="PTHR46579:SF1">
    <property type="entry name" value="F5_8 TYPE C DOMAIN-CONTAINING PROTEIN"/>
    <property type="match status" value="1"/>
</dbReference>
<dbReference type="Proteomes" id="UP000663889">
    <property type="component" value="Unassembled WGS sequence"/>
</dbReference>
<sequence>MHTVFLCHSKKLLIPLETFITRENLLKINLKFRSISFIHDILRRPRSFSNVEKWKASEVRLFILYIGLPVLAEFLLEERIEDFALYNVILRLLHDYWDNDKKLGDSISKTFITRENLLKINLKFRSISFIHDILRRPRSFSNVEKWKASEVRLFILYIGLPVLAEFL</sequence>
<dbReference type="AlphaFoldDB" id="A0A815K342"/>
<name>A0A815K342_9BILA</name>
<proteinExistence type="predicted"/>
<organism evidence="1 2">
    <name type="scientific">Rotaria sordida</name>
    <dbReference type="NCBI Taxonomy" id="392033"/>
    <lineage>
        <taxon>Eukaryota</taxon>
        <taxon>Metazoa</taxon>
        <taxon>Spiralia</taxon>
        <taxon>Gnathifera</taxon>
        <taxon>Rotifera</taxon>
        <taxon>Eurotatoria</taxon>
        <taxon>Bdelloidea</taxon>
        <taxon>Philodinida</taxon>
        <taxon>Philodinidae</taxon>
        <taxon>Rotaria</taxon>
    </lineage>
</organism>